<evidence type="ECO:0000313" key="2">
    <source>
        <dbReference type="Proteomes" id="UP000827092"/>
    </source>
</evidence>
<reference evidence="1 2" key="1">
    <citation type="journal article" date="2022" name="Nat. Ecol. Evol.">
        <title>A masculinizing supergene underlies an exaggerated male reproductive morph in a spider.</title>
        <authorList>
            <person name="Hendrickx F."/>
            <person name="De Corte Z."/>
            <person name="Sonet G."/>
            <person name="Van Belleghem S.M."/>
            <person name="Kostlbacher S."/>
            <person name="Vangestel C."/>
        </authorList>
    </citation>
    <scope>NUCLEOTIDE SEQUENCE [LARGE SCALE GENOMIC DNA]</scope>
    <source>
        <strain evidence="1">W744_W776</strain>
    </source>
</reference>
<proteinExistence type="predicted"/>
<evidence type="ECO:0000313" key="1">
    <source>
        <dbReference type="EMBL" id="KAG8178933.1"/>
    </source>
</evidence>
<protein>
    <submittedName>
        <fullName evidence="1">Uncharacterized protein</fullName>
    </submittedName>
</protein>
<dbReference type="EMBL" id="JAFNEN010000658">
    <property type="protein sequence ID" value="KAG8178933.1"/>
    <property type="molecule type" value="Genomic_DNA"/>
</dbReference>
<name>A0AAV6U554_9ARAC</name>
<dbReference type="AlphaFoldDB" id="A0AAV6U554"/>
<keyword evidence="2" id="KW-1185">Reference proteome</keyword>
<comment type="caution">
    <text evidence="1">The sequence shown here is derived from an EMBL/GenBank/DDBJ whole genome shotgun (WGS) entry which is preliminary data.</text>
</comment>
<dbReference type="Proteomes" id="UP000827092">
    <property type="component" value="Unassembled WGS sequence"/>
</dbReference>
<organism evidence="1 2">
    <name type="scientific">Oedothorax gibbosus</name>
    <dbReference type="NCBI Taxonomy" id="931172"/>
    <lineage>
        <taxon>Eukaryota</taxon>
        <taxon>Metazoa</taxon>
        <taxon>Ecdysozoa</taxon>
        <taxon>Arthropoda</taxon>
        <taxon>Chelicerata</taxon>
        <taxon>Arachnida</taxon>
        <taxon>Araneae</taxon>
        <taxon>Araneomorphae</taxon>
        <taxon>Entelegynae</taxon>
        <taxon>Araneoidea</taxon>
        <taxon>Linyphiidae</taxon>
        <taxon>Erigoninae</taxon>
        <taxon>Oedothorax</taxon>
    </lineage>
</organism>
<accession>A0AAV6U554</accession>
<gene>
    <name evidence="1" type="ORF">JTE90_024907</name>
</gene>
<sequence length="103" mass="11450">MLLLRQPGAIGFEDLRTVDGIVCETFQQACKMRGLLKGDQLWNDTLREASESQSPGQLNMLFSVVCAYGKVEDIPRSYGPLTGMLSVKILHIAIRKVQVLNMP</sequence>